<gene>
    <name evidence="8" type="primary">mobA</name>
    <name evidence="10" type="ORF">FHQ18_06890</name>
</gene>
<keyword evidence="1 8" id="KW-0963">Cytoplasm</keyword>
<dbReference type="GO" id="GO:0046872">
    <property type="term" value="F:metal ion binding"/>
    <property type="evidence" value="ECO:0007669"/>
    <property type="project" value="UniProtKB-KW"/>
</dbReference>
<dbReference type="GO" id="GO:0005525">
    <property type="term" value="F:GTP binding"/>
    <property type="evidence" value="ECO:0007669"/>
    <property type="project" value="UniProtKB-UniRule"/>
</dbReference>
<reference evidence="10 11" key="1">
    <citation type="submission" date="2019-06" db="EMBL/GenBank/DDBJ databases">
        <title>Genomic insights into carbon and energy metabolism of Deferribacter autotrophicus revealed new metabolic traits in the phylum Deferribacteres.</title>
        <authorList>
            <person name="Slobodkin A.I."/>
            <person name="Slobodkina G.B."/>
            <person name="Allioux M."/>
            <person name="Alain K."/>
            <person name="Jebbar M."/>
            <person name="Shadrin V."/>
            <person name="Kublanov I.V."/>
            <person name="Toshchakov S.V."/>
            <person name="Bonch-Osmolovskaya E.A."/>
        </authorList>
    </citation>
    <scope>NUCLEOTIDE SEQUENCE [LARGE SCALE GENOMIC DNA]</scope>
    <source>
        <strain evidence="10 11">SL50</strain>
    </source>
</reference>
<dbReference type="InterPro" id="IPR013482">
    <property type="entry name" value="Molybde_CF_guanTrfase"/>
</dbReference>
<dbReference type="GO" id="GO:0061603">
    <property type="term" value="F:molybdenum cofactor guanylyltransferase activity"/>
    <property type="evidence" value="ECO:0007669"/>
    <property type="project" value="UniProtKB-EC"/>
</dbReference>
<comment type="similarity">
    <text evidence="8">Belongs to the MobA family.</text>
</comment>
<evidence type="ECO:0000259" key="9">
    <source>
        <dbReference type="Pfam" id="PF12804"/>
    </source>
</evidence>
<dbReference type="HAMAP" id="MF_00316">
    <property type="entry name" value="MobA"/>
    <property type="match status" value="1"/>
</dbReference>
<dbReference type="RefSeq" id="WP_149266439.1">
    <property type="nucleotide sequence ID" value="NZ_VFJB01000005.1"/>
</dbReference>
<evidence type="ECO:0000256" key="3">
    <source>
        <dbReference type="ARBA" id="ARBA00022723"/>
    </source>
</evidence>
<dbReference type="InterPro" id="IPR029044">
    <property type="entry name" value="Nucleotide-diphossugar_trans"/>
</dbReference>
<keyword evidence="11" id="KW-1185">Reference proteome</keyword>
<dbReference type="Gene3D" id="3.90.550.10">
    <property type="entry name" value="Spore Coat Polysaccharide Biosynthesis Protein SpsA, Chain A"/>
    <property type="match status" value="1"/>
</dbReference>
<dbReference type="GO" id="GO:0006777">
    <property type="term" value="P:Mo-molybdopterin cofactor biosynthetic process"/>
    <property type="evidence" value="ECO:0007669"/>
    <property type="project" value="UniProtKB-KW"/>
</dbReference>
<dbReference type="PANTHER" id="PTHR19136:SF81">
    <property type="entry name" value="MOLYBDENUM COFACTOR GUANYLYLTRANSFERASE"/>
    <property type="match status" value="1"/>
</dbReference>
<evidence type="ECO:0000256" key="2">
    <source>
        <dbReference type="ARBA" id="ARBA00022679"/>
    </source>
</evidence>
<evidence type="ECO:0000256" key="5">
    <source>
        <dbReference type="ARBA" id="ARBA00022842"/>
    </source>
</evidence>
<keyword evidence="3 8" id="KW-0479">Metal-binding</keyword>
<dbReference type="GO" id="GO:0005737">
    <property type="term" value="C:cytoplasm"/>
    <property type="evidence" value="ECO:0007669"/>
    <property type="project" value="UniProtKB-SubCell"/>
</dbReference>
<feature type="binding site" evidence="8">
    <location>
        <position position="96"/>
    </location>
    <ligand>
        <name>GTP</name>
        <dbReference type="ChEBI" id="CHEBI:37565"/>
    </ligand>
</feature>
<proteinExistence type="inferred from homology"/>
<evidence type="ECO:0000256" key="1">
    <source>
        <dbReference type="ARBA" id="ARBA00022490"/>
    </source>
</evidence>
<comment type="function">
    <text evidence="8">Transfers a GMP moiety from GTP to Mo-molybdopterin (Mo-MPT) cofactor (Moco or molybdenum cofactor) to form Mo-molybdopterin guanine dinucleotide (Mo-MGD) cofactor.</text>
</comment>
<dbReference type="Proteomes" id="UP000322876">
    <property type="component" value="Unassembled WGS sequence"/>
</dbReference>
<dbReference type="InterPro" id="IPR025877">
    <property type="entry name" value="MobA-like_NTP_Trfase"/>
</dbReference>
<comment type="subcellular location">
    <subcellularLocation>
        <location evidence="8">Cytoplasm</location>
    </subcellularLocation>
</comment>
<evidence type="ECO:0000256" key="8">
    <source>
        <dbReference type="HAMAP-Rule" id="MF_00316"/>
    </source>
</evidence>
<organism evidence="10 11">
    <name type="scientific">Deferribacter autotrophicus</name>
    <dbReference type="NCBI Taxonomy" id="500465"/>
    <lineage>
        <taxon>Bacteria</taxon>
        <taxon>Pseudomonadati</taxon>
        <taxon>Deferribacterota</taxon>
        <taxon>Deferribacteres</taxon>
        <taxon>Deferribacterales</taxon>
        <taxon>Deferribacteraceae</taxon>
        <taxon>Deferribacter</taxon>
    </lineage>
</organism>
<name>A0A5A8F7Y6_9BACT</name>
<evidence type="ECO:0000256" key="6">
    <source>
        <dbReference type="ARBA" id="ARBA00023134"/>
    </source>
</evidence>
<feature type="binding site" evidence="8">
    <location>
        <begin position="8"/>
        <end position="10"/>
    </location>
    <ligand>
        <name>GTP</name>
        <dbReference type="ChEBI" id="CHEBI:37565"/>
    </ligand>
</feature>
<sequence length="203" mass="23011">MEISCAILAGGQSRRFGSDKTVAKLCGYSFTEILSIKLSKISSDVMVISKDNSKFDFKYKNVRFVNDEFEAQCPLVGIITALENAVNEWVFITSADSPLLKVEIIDLLYNHLGNYDVLLPVIDGKIYTLTGFYNKRILNILLDYFRKGIYRLLDIYPELNISYFNDVGKIKKVDTNLLSFININTKGDYEYAKEIAEKVGLGI</sequence>
<evidence type="ECO:0000256" key="4">
    <source>
        <dbReference type="ARBA" id="ARBA00022741"/>
    </source>
</evidence>
<evidence type="ECO:0000313" key="11">
    <source>
        <dbReference type="Proteomes" id="UP000322876"/>
    </source>
</evidence>
<dbReference type="Pfam" id="PF12804">
    <property type="entry name" value="NTP_transf_3"/>
    <property type="match status" value="1"/>
</dbReference>
<keyword evidence="5 8" id="KW-0460">Magnesium</keyword>
<dbReference type="SUPFAM" id="SSF53448">
    <property type="entry name" value="Nucleotide-diphospho-sugar transferases"/>
    <property type="match status" value="1"/>
</dbReference>
<feature type="binding site" evidence="8">
    <location>
        <position position="67"/>
    </location>
    <ligand>
        <name>GTP</name>
        <dbReference type="ChEBI" id="CHEBI:37565"/>
    </ligand>
</feature>
<keyword evidence="7 8" id="KW-0501">Molybdenum cofactor biosynthesis</keyword>
<keyword evidence="4 8" id="KW-0547">Nucleotide-binding</keyword>
<evidence type="ECO:0000256" key="7">
    <source>
        <dbReference type="ARBA" id="ARBA00023150"/>
    </source>
</evidence>
<dbReference type="PANTHER" id="PTHR19136">
    <property type="entry name" value="MOLYBDENUM COFACTOR GUANYLYLTRANSFERASE"/>
    <property type="match status" value="1"/>
</dbReference>
<feature type="binding site" evidence="8">
    <location>
        <position position="20"/>
    </location>
    <ligand>
        <name>GTP</name>
        <dbReference type="ChEBI" id="CHEBI:37565"/>
    </ligand>
</feature>
<keyword evidence="10" id="KW-0548">Nucleotidyltransferase</keyword>
<comment type="caution">
    <text evidence="10">The sequence shown here is derived from an EMBL/GenBank/DDBJ whole genome shotgun (WGS) entry which is preliminary data.</text>
</comment>
<feature type="binding site" evidence="8">
    <location>
        <position position="96"/>
    </location>
    <ligand>
        <name>Mg(2+)</name>
        <dbReference type="ChEBI" id="CHEBI:18420"/>
    </ligand>
</feature>
<comment type="catalytic activity">
    <reaction evidence="8">
        <text>Mo-molybdopterin + GTP + H(+) = Mo-molybdopterin guanine dinucleotide + diphosphate</text>
        <dbReference type="Rhea" id="RHEA:34243"/>
        <dbReference type="ChEBI" id="CHEBI:15378"/>
        <dbReference type="ChEBI" id="CHEBI:33019"/>
        <dbReference type="ChEBI" id="CHEBI:37565"/>
        <dbReference type="ChEBI" id="CHEBI:71302"/>
        <dbReference type="ChEBI" id="CHEBI:71310"/>
        <dbReference type="EC" id="2.7.7.77"/>
    </reaction>
</comment>
<comment type="caution">
    <text evidence="8">Lacks conserved residue(s) required for the propagation of feature annotation.</text>
</comment>
<accession>A0A5A8F7Y6</accession>
<keyword evidence="2 8" id="KW-0808">Transferase</keyword>
<dbReference type="EC" id="2.7.7.77" evidence="8"/>
<dbReference type="AlphaFoldDB" id="A0A5A8F7Y6"/>
<dbReference type="CDD" id="cd02503">
    <property type="entry name" value="MobA"/>
    <property type="match status" value="1"/>
</dbReference>
<protein>
    <recommendedName>
        <fullName evidence="8">Probable molybdenum cofactor guanylyltransferase</fullName>
        <shortName evidence="8">MoCo guanylyltransferase</shortName>
        <ecNumber evidence="8">2.7.7.77</ecNumber>
    </recommendedName>
    <alternativeName>
        <fullName evidence="8">GTP:molybdopterin guanylyltransferase</fullName>
    </alternativeName>
    <alternativeName>
        <fullName evidence="8">Mo-MPT guanylyltransferase</fullName>
    </alternativeName>
    <alternativeName>
        <fullName evidence="8">Molybdopterin guanylyltransferase</fullName>
    </alternativeName>
    <alternativeName>
        <fullName evidence="8">Molybdopterin-guanine dinucleotide synthase</fullName>
        <shortName evidence="8">MGD synthase</shortName>
    </alternativeName>
</protein>
<keyword evidence="6 8" id="KW-0342">GTP-binding</keyword>
<comment type="domain">
    <text evidence="8">The N-terminal domain determines nucleotide recognition and specific binding, while the C-terminal domain determines the specific binding to the target protein.</text>
</comment>
<evidence type="ECO:0000313" key="10">
    <source>
        <dbReference type="EMBL" id="KAA0258118.1"/>
    </source>
</evidence>
<comment type="cofactor">
    <cofactor evidence="8">
        <name>Mg(2+)</name>
        <dbReference type="ChEBI" id="CHEBI:18420"/>
    </cofactor>
</comment>
<dbReference type="EMBL" id="VFJB01000005">
    <property type="protein sequence ID" value="KAA0258118.1"/>
    <property type="molecule type" value="Genomic_DNA"/>
</dbReference>
<dbReference type="OrthoDB" id="9788394at2"/>
<feature type="domain" description="MobA-like NTP transferase" evidence="9">
    <location>
        <begin position="5"/>
        <end position="153"/>
    </location>
</feature>